<organism evidence="2 3">
    <name type="scientific">Pseudomonas reidholzensis</name>
    <dbReference type="NCBI Taxonomy" id="1785162"/>
    <lineage>
        <taxon>Bacteria</taxon>
        <taxon>Pseudomonadati</taxon>
        <taxon>Pseudomonadota</taxon>
        <taxon>Gammaproteobacteria</taxon>
        <taxon>Pseudomonadales</taxon>
        <taxon>Pseudomonadaceae</taxon>
        <taxon>Pseudomonas</taxon>
    </lineage>
</organism>
<name>A0A383RSA1_9PSED</name>
<keyword evidence="1" id="KW-0472">Membrane</keyword>
<evidence type="ECO:0000313" key="3">
    <source>
        <dbReference type="Proteomes" id="UP000263595"/>
    </source>
</evidence>
<protein>
    <submittedName>
        <fullName evidence="2">Putative membrane protein</fullName>
    </submittedName>
</protein>
<sequence>MAEAFTTAVTTAAAPLAVGGTGITIAAMLPGVDLSAVIGAFGGAFFFVLFAKDINNWQRVGYLIVGWIGGYFGAAEFLAQAWTKTSGIASFIAGLLCIVISMSLVESIQTGKAPRWAQFVWGLLPKRGQQ</sequence>
<dbReference type="AlphaFoldDB" id="A0A383RSA1"/>
<dbReference type="RefSeq" id="WP_119140702.1">
    <property type="nucleotide sequence ID" value="NZ_CBCSFL010000026.1"/>
</dbReference>
<evidence type="ECO:0000256" key="1">
    <source>
        <dbReference type="SAM" id="Phobius"/>
    </source>
</evidence>
<feature type="transmembrane region" description="Helical" evidence="1">
    <location>
        <begin position="62"/>
        <end position="82"/>
    </location>
</feature>
<feature type="transmembrane region" description="Helical" evidence="1">
    <location>
        <begin position="88"/>
        <end position="105"/>
    </location>
</feature>
<dbReference type="InterPro" id="IPR032637">
    <property type="entry name" value="Phage_holin-like"/>
</dbReference>
<dbReference type="OrthoDB" id="7008580at2"/>
<dbReference type="Proteomes" id="UP000263595">
    <property type="component" value="Unassembled WGS sequence"/>
</dbReference>
<evidence type="ECO:0000313" key="2">
    <source>
        <dbReference type="EMBL" id="SYX89949.1"/>
    </source>
</evidence>
<gene>
    <name evidence="2" type="ORF">CCOS865_02215</name>
</gene>
<dbReference type="EMBL" id="UNOZ01000013">
    <property type="protein sequence ID" value="SYX89949.1"/>
    <property type="molecule type" value="Genomic_DNA"/>
</dbReference>
<keyword evidence="3" id="KW-1185">Reference proteome</keyword>
<feature type="transmembrane region" description="Helical" evidence="1">
    <location>
        <begin position="29"/>
        <end position="50"/>
    </location>
</feature>
<keyword evidence="1" id="KW-0812">Transmembrane</keyword>
<proteinExistence type="predicted"/>
<accession>A0A383RSA1</accession>
<reference evidence="3" key="1">
    <citation type="submission" date="2018-08" db="EMBL/GenBank/DDBJ databases">
        <authorList>
            <person name="Blom J."/>
        </authorList>
    </citation>
    <scope>NUCLEOTIDE SEQUENCE [LARGE SCALE GENOMIC DNA]</scope>
    <source>
        <strain evidence="3">CCOS 865</strain>
    </source>
</reference>
<dbReference type="Pfam" id="PF16931">
    <property type="entry name" value="Phage_holin_8"/>
    <property type="match status" value="1"/>
</dbReference>
<keyword evidence="1" id="KW-1133">Transmembrane helix</keyword>